<dbReference type="GO" id="GO:0000166">
    <property type="term" value="F:nucleotide binding"/>
    <property type="evidence" value="ECO:0007669"/>
    <property type="project" value="UniProtKB-KW"/>
</dbReference>
<dbReference type="Pfam" id="PF01966">
    <property type="entry name" value="HD"/>
    <property type="match status" value="1"/>
</dbReference>
<protein>
    <submittedName>
        <fullName evidence="3">AAA family ATPase</fullName>
    </submittedName>
</protein>
<keyword evidence="1" id="KW-0547">Nucleotide-binding</keyword>
<dbReference type="PANTHER" id="PTHR47545">
    <property type="entry name" value="MULTIFUNCTIONAL CCA PROTEIN"/>
    <property type="match status" value="1"/>
</dbReference>
<dbReference type="Pfam" id="PF13671">
    <property type="entry name" value="AAA_33"/>
    <property type="match status" value="1"/>
</dbReference>
<dbReference type="EMBL" id="WMIB01000015">
    <property type="protein sequence ID" value="MTH54556.1"/>
    <property type="molecule type" value="Genomic_DNA"/>
</dbReference>
<proteinExistence type="predicted"/>
<evidence type="ECO:0000259" key="2">
    <source>
        <dbReference type="Pfam" id="PF01966"/>
    </source>
</evidence>
<dbReference type="CDD" id="cd00077">
    <property type="entry name" value="HDc"/>
    <property type="match status" value="1"/>
</dbReference>
<dbReference type="Proteomes" id="UP000434639">
    <property type="component" value="Unassembled WGS sequence"/>
</dbReference>
<dbReference type="InterPro" id="IPR050124">
    <property type="entry name" value="tRNA_CCA-adding_enzyme"/>
</dbReference>
<dbReference type="PANTHER" id="PTHR47545:SF1">
    <property type="entry name" value="MULTIFUNCTIONAL CCA PROTEIN"/>
    <property type="match status" value="1"/>
</dbReference>
<gene>
    <name evidence="3" type="ORF">GKZ89_14220</name>
</gene>
<dbReference type="OrthoDB" id="9805698at2"/>
<sequence length="326" mass="37811">MMPSFNMMIGLPGSGKSTYAEKLAKEIDAVVFSSDLLREELLGDVQDQSRNDFIFEELHKRINLHLADGGNVIYDATNTNRKRRKHLINHVIKCEVKHAYYVNEHYETVLQRNNQRERKVSKTVIDKMYKAMQIPFVNEGWNEVIMVSSETNTADSRESLLNLITADREHDLLFSELQIHIPDFQSIFNVPQDSSYHSFSISRHTFHVWKKILDEYEGADKLQMLWAALFHDLGKGFCKSFINFKGEPTRYASFIGHEYVSSQLAVYWLTKLGYGQPFIHLTTGLIQMHMIPMNASEKKMKEVRQLMGEDAFEKLLILHEADMEGK</sequence>
<dbReference type="SUPFAM" id="SSF109604">
    <property type="entry name" value="HD-domain/PDEase-like"/>
    <property type="match status" value="1"/>
</dbReference>
<keyword evidence="4" id="KW-1185">Reference proteome</keyword>
<reference evidence="3 4" key="1">
    <citation type="journal article" date="2017" name="Int. J. Syst. Evol. Microbiol.">
        <title>Bacillus mangrovi sp. nov., isolated from a sediment sample from a mangrove forest.</title>
        <authorList>
            <person name="Gupta V."/>
            <person name="Singh P.K."/>
            <person name="Korpole S."/>
            <person name="Tanuku N.R.S."/>
            <person name="Pinnaka A.K."/>
        </authorList>
    </citation>
    <scope>NUCLEOTIDE SEQUENCE [LARGE SCALE GENOMIC DNA]</scope>
    <source>
        <strain evidence="3 4">KCTC 33872</strain>
    </source>
</reference>
<feature type="domain" description="HD" evidence="2">
    <location>
        <begin position="204"/>
        <end position="292"/>
    </location>
</feature>
<dbReference type="Gene3D" id="3.40.50.300">
    <property type="entry name" value="P-loop containing nucleotide triphosphate hydrolases"/>
    <property type="match status" value="1"/>
</dbReference>
<dbReference type="InterPro" id="IPR006674">
    <property type="entry name" value="HD_domain"/>
</dbReference>
<evidence type="ECO:0000256" key="1">
    <source>
        <dbReference type="ARBA" id="ARBA00022741"/>
    </source>
</evidence>
<organism evidence="3 4">
    <name type="scientific">Metabacillus mangrovi</name>
    <dbReference type="NCBI Taxonomy" id="1491830"/>
    <lineage>
        <taxon>Bacteria</taxon>
        <taxon>Bacillati</taxon>
        <taxon>Bacillota</taxon>
        <taxon>Bacilli</taxon>
        <taxon>Bacillales</taxon>
        <taxon>Bacillaceae</taxon>
        <taxon>Metabacillus</taxon>
    </lineage>
</organism>
<dbReference type="InterPro" id="IPR003607">
    <property type="entry name" value="HD/PDEase_dom"/>
</dbReference>
<dbReference type="SUPFAM" id="SSF52540">
    <property type="entry name" value="P-loop containing nucleoside triphosphate hydrolases"/>
    <property type="match status" value="1"/>
</dbReference>
<name>A0A7X2V5U3_9BACI</name>
<dbReference type="AlphaFoldDB" id="A0A7X2V5U3"/>
<evidence type="ECO:0000313" key="3">
    <source>
        <dbReference type="EMBL" id="MTH54556.1"/>
    </source>
</evidence>
<accession>A0A7X2V5U3</accession>
<comment type="caution">
    <text evidence="3">The sequence shown here is derived from an EMBL/GenBank/DDBJ whole genome shotgun (WGS) entry which is preliminary data.</text>
</comment>
<dbReference type="InterPro" id="IPR027417">
    <property type="entry name" value="P-loop_NTPase"/>
</dbReference>
<evidence type="ECO:0000313" key="4">
    <source>
        <dbReference type="Proteomes" id="UP000434639"/>
    </source>
</evidence>
<dbReference type="Gene3D" id="1.10.3090.10">
    <property type="entry name" value="cca-adding enzyme, domain 2"/>
    <property type="match status" value="1"/>
</dbReference>